<dbReference type="RefSeq" id="WP_138283678.1">
    <property type="nucleotide sequence ID" value="NZ_BMGE01000004.1"/>
</dbReference>
<dbReference type="EMBL" id="VCEI01000030">
    <property type="protein sequence ID" value="TLU89618.1"/>
    <property type="molecule type" value="Genomic_DNA"/>
</dbReference>
<organism evidence="1 2">
    <name type="scientific">Dyadobacter sediminis</name>
    <dbReference type="NCBI Taxonomy" id="1493691"/>
    <lineage>
        <taxon>Bacteria</taxon>
        <taxon>Pseudomonadati</taxon>
        <taxon>Bacteroidota</taxon>
        <taxon>Cytophagia</taxon>
        <taxon>Cytophagales</taxon>
        <taxon>Spirosomataceae</taxon>
        <taxon>Dyadobacter</taxon>
    </lineage>
</organism>
<dbReference type="PROSITE" id="PS51257">
    <property type="entry name" value="PROKAR_LIPOPROTEIN"/>
    <property type="match status" value="1"/>
</dbReference>
<protein>
    <recommendedName>
        <fullName evidence="3">Lipoprotein</fullName>
    </recommendedName>
</protein>
<accession>A0A5R9K783</accession>
<gene>
    <name evidence="1" type="ORF">FEM55_23065</name>
</gene>
<comment type="caution">
    <text evidence="1">The sequence shown here is derived from an EMBL/GenBank/DDBJ whole genome shotgun (WGS) entry which is preliminary data.</text>
</comment>
<keyword evidence="2" id="KW-1185">Reference proteome</keyword>
<sequence>MKLILISNQIRVFAAHIVWIVYLGFFGCTSKDVYENEATEECSNLSFIIPRLYKDEVVKLYHNDKIILVFRADSLNGFRLDKEFCINYDDNNIFNVKSFYKDNTFIDTSVVVQKKDFGFILSSSYPLPKNWKAELARDSTLPFRGWGSVPIENSVRVFAMSPDTILKGRISNY</sequence>
<reference evidence="1 2" key="1">
    <citation type="submission" date="2019-05" db="EMBL/GenBank/DDBJ databases">
        <authorList>
            <person name="Qu J.-H."/>
        </authorList>
    </citation>
    <scope>NUCLEOTIDE SEQUENCE [LARGE SCALE GENOMIC DNA]</scope>
    <source>
        <strain evidence="1 2">Z12</strain>
    </source>
</reference>
<evidence type="ECO:0000313" key="2">
    <source>
        <dbReference type="Proteomes" id="UP000309788"/>
    </source>
</evidence>
<name>A0A5R9K783_9BACT</name>
<proteinExistence type="predicted"/>
<evidence type="ECO:0008006" key="3">
    <source>
        <dbReference type="Google" id="ProtNLM"/>
    </source>
</evidence>
<dbReference type="AlphaFoldDB" id="A0A5R9K783"/>
<evidence type="ECO:0000313" key="1">
    <source>
        <dbReference type="EMBL" id="TLU89618.1"/>
    </source>
</evidence>
<dbReference type="Proteomes" id="UP000309788">
    <property type="component" value="Unassembled WGS sequence"/>
</dbReference>